<gene>
    <name evidence="1" type="ORF">EV685_0234</name>
</gene>
<comment type="caution">
    <text evidence="1">The sequence shown here is derived from an EMBL/GenBank/DDBJ whole genome shotgun (WGS) entry which is preliminary data.</text>
</comment>
<protein>
    <submittedName>
        <fullName evidence="1">Uncharacterized protein</fullName>
    </submittedName>
</protein>
<sequence length="157" mass="17826">MRAELRELATDPAQPALRRSGLQAWLDETEGHPIESVEALVRWWSVLDKRQRRRLCSELEPALDEPADWVQCGLFERTWFDGRDRALWWLTPRIEGLPGCPIDEDKGHHGRRPFALLCVGVEEANAWAQEVGLLARFVEFSPSADLVDAIGWIGGDV</sequence>
<name>A0A4V2EX20_9BURK</name>
<keyword evidence="2" id="KW-1185">Reference proteome</keyword>
<organism evidence="1 2">
    <name type="scientific">Sphaerotilus mobilis</name>
    <dbReference type="NCBI Taxonomy" id="47994"/>
    <lineage>
        <taxon>Bacteria</taxon>
        <taxon>Pseudomonadati</taxon>
        <taxon>Pseudomonadota</taxon>
        <taxon>Betaproteobacteria</taxon>
        <taxon>Burkholderiales</taxon>
        <taxon>Sphaerotilaceae</taxon>
        <taxon>Sphaerotilus</taxon>
    </lineage>
</organism>
<proteinExistence type="predicted"/>
<reference evidence="1 2" key="1">
    <citation type="submission" date="2019-02" db="EMBL/GenBank/DDBJ databases">
        <title>Genomic Encyclopedia of Type Strains, Phase IV (KMG-IV): sequencing the most valuable type-strain genomes for metagenomic binning, comparative biology and taxonomic classification.</title>
        <authorList>
            <person name="Goeker M."/>
        </authorList>
    </citation>
    <scope>NUCLEOTIDE SEQUENCE [LARGE SCALE GENOMIC DNA]</scope>
    <source>
        <strain evidence="1 2">DSM 10617</strain>
    </source>
</reference>
<evidence type="ECO:0000313" key="2">
    <source>
        <dbReference type="Proteomes" id="UP000293433"/>
    </source>
</evidence>
<dbReference type="AlphaFoldDB" id="A0A4V2EX20"/>
<dbReference type="Proteomes" id="UP000293433">
    <property type="component" value="Unassembled WGS sequence"/>
</dbReference>
<dbReference type="EMBL" id="SGWV01000007">
    <property type="protein sequence ID" value="RZS57960.1"/>
    <property type="molecule type" value="Genomic_DNA"/>
</dbReference>
<accession>A0A4V2EX20</accession>
<evidence type="ECO:0000313" key="1">
    <source>
        <dbReference type="EMBL" id="RZS57960.1"/>
    </source>
</evidence>